<feature type="transmembrane region" description="Helical" evidence="2">
    <location>
        <begin position="501"/>
        <end position="520"/>
    </location>
</feature>
<dbReference type="InterPro" id="IPR057154">
    <property type="entry name" value="DUF7832"/>
</dbReference>
<evidence type="ECO:0000313" key="4">
    <source>
        <dbReference type="EMBL" id="ERG69419.1"/>
    </source>
</evidence>
<dbReference type="eggNOG" id="ENOG5032X9D">
    <property type="taxonomic scope" value="Bacteria"/>
</dbReference>
<protein>
    <recommendedName>
        <fullName evidence="3">DUF7832 domain-containing protein</fullName>
    </recommendedName>
</protein>
<dbReference type="Proteomes" id="UP000004816">
    <property type="component" value="Unassembled WGS sequence"/>
</dbReference>
<feature type="transmembrane region" description="Helical" evidence="2">
    <location>
        <begin position="540"/>
        <end position="556"/>
    </location>
</feature>
<dbReference type="EMBL" id="ACZI02000001">
    <property type="protein sequence ID" value="ERG69419.1"/>
    <property type="molecule type" value="Genomic_DNA"/>
</dbReference>
<feature type="domain" description="DUF7832" evidence="3">
    <location>
        <begin position="266"/>
        <end position="385"/>
    </location>
</feature>
<evidence type="ECO:0000259" key="3">
    <source>
        <dbReference type="Pfam" id="PF25191"/>
    </source>
</evidence>
<evidence type="ECO:0000313" key="5">
    <source>
        <dbReference type="Proteomes" id="UP000004816"/>
    </source>
</evidence>
<feature type="transmembrane region" description="Helical" evidence="2">
    <location>
        <begin position="467"/>
        <end position="489"/>
    </location>
</feature>
<reference evidence="4 5" key="1">
    <citation type="journal article" date="2011" name="Stand. Genomic Sci.">
        <title>High quality draft genome sequence of Segniliparus rugosus CDC 945(T)= (ATCC BAA-974(T)).</title>
        <authorList>
            <person name="Earl A.M."/>
            <person name="Desjardins C.A."/>
            <person name="Fitzgerald M.G."/>
            <person name="Arachchi H.M."/>
            <person name="Zeng Q."/>
            <person name="Mehta T."/>
            <person name="Griggs A."/>
            <person name="Birren B.W."/>
            <person name="Toney N.C."/>
            <person name="Carr J."/>
            <person name="Posey J."/>
            <person name="Butler W.R."/>
        </authorList>
    </citation>
    <scope>NUCLEOTIDE SEQUENCE [LARGE SCALE GENOMIC DNA]</scope>
    <source>
        <strain evidence="5">ATCC BAA-974 / DSM 45345 / CCUG 50838 / CIP 108380 / JCM 13579 / CDC 945</strain>
    </source>
</reference>
<accession>U1N5L0</accession>
<gene>
    <name evidence="4" type="ORF">HMPREF9336_04115</name>
</gene>
<keyword evidence="2" id="KW-1133">Transmembrane helix</keyword>
<organism evidence="4 5">
    <name type="scientific">Segniliparus rugosus (strain ATCC BAA-974 / DSM 45345 / CCUG 50838 / CIP 108380 / JCM 13579 / CDC 945)</name>
    <dbReference type="NCBI Taxonomy" id="679197"/>
    <lineage>
        <taxon>Bacteria</taxon>
        <taxon>Bacillati</taxon>
        <taxon>Actinomycetota</taxon>
        <taxon>Actinomycetes</taxon>
        <taxon>Mycobacteriales</taxon>
        <taxon>Segniliparaceae</taxon>
        <taxon>Segniliparus</taxon>
    </lineage>
</organism>
<keyword evidence="5" id="KW-1185">Reference proteome</keyword>
<dbReference type="RefSeq" id="WP_021030042.1">
    <property type="nucleotide sequence ID" value="NZ_KI391953.1"/>
</dbReference>
<comment type="caution">
    <text evidence="4">The sequence shown here is derived from an EMBL/GenBank/DDBJ whole genome shotgun (WGS) entry which is preliminary data.</text>
</comment>
<evidence type="ECO:0000256" key="2">
    <source>
        <dbReference type="SAM" id="Phobius"/>
    </source>
</evidence>
<feature type="region of interest" description="Disordered" evidence="1">
    <location>
        <begin position="415"/>
        <end position="434"/>
    </location>
</feature>
<dbReference type="Pfam" id="PF25191">
    <property type="entry name" value="DUF7832"/>
    <property type="match status" value="1"/>
</dbReference>
<dbReference type="HOGENOM" id="CLU_483856_0_0_11"/>
<feature type="region of interest" description="Disordered" evidence="1">
    <location>
        <begin position="242"/>
        <end position="263"/>
    </location>
</feature>
<sequence>MLDFLRRWLDIGDPVRPRGRLPELLAEYPPYRAPFPGDPNSLRLAECEENLRYLLSAREERLAVVGGLLQEFGLDARAGLSEEDPRPFLRALDRWALEEWPSAWTPAFPSRSAEQLSSPKEGERIALSMLMDVAILLGEIVVRRRPDYAWRLDTAEENRDMISHRRVVVAKLREGPDWAGTVLDFENICISEFDRIGRGLNYDVLGRRVPGTGAKYIPPAYSVPLGHMAQVALEGGYDPPGDRRAALPVEGAPETPGSPDPASPHVYDKAEYHAHVLAHEYGLDPEQATAQAAVPTAFFFGWLASRGLLRDDWAKSARQRIAAYNERRITAVELWDWFDRCLIGSMLSDEGNAFARFYFRFEGEPGYYDDLTAALAADMPSSFHVPYTFENQARVDAVVDARYAQWREQAQKDGALSLPPNARPARGGRVPGAATGRSARVSLRTACAGTVLVFMLTWAFLGQHPRGASFLAVCFGGAAVFLPLVFLLVRARETPGGESQKAACAQAAGLLVLGMLAYVWPACSMLLDGRAAPRKGDWEFFVLGVALFAAGVWRAPKSPAVKR</sequence>
<proteinExistence type="predicted"/>
<keyword evidence="2" id="KW-0472">Membrane</keyword>
<dbReference type="AlphaFoldDB" id="U1N5L0"/>
<keyword evidence="2" id="KW-0812">Transmembrane</keyword>
<dbReference type="STRING" id="679197.HMPREF9336_04115"/>
<evidence type="ECO:0000256" key="1">
    <source>
        <dbReference type="SAM" id="MobiDB-lite"/>
    </source>
</evidence>
<name>U1N5L0_SEGRC</name>